<dbReference type="Proteomes" id="UP000037210">
    <property type="component" value="Unassembled WGS sequence"/>
</dbReference>
<gene>
    <name evidence="2" type="ORF">AC482_03320</name>
</gene>
<evidence type="ECO:0000259" key="1">
    <source>
        <dbReference type="Pfam" id="PF01909"/>
    </source>
</evidence>
<dbReference type="InterPro" id="IPR043519">
    <property type="entry name" value="NT_sf"/>
</dbReference>
<sequence length="353" mass="40447">MRFRDRDAPVTGEGLIFRAYGYDHPADACFCDLEYAPETVYVADNPRATRDGGPVRYYKFYFDGGLRFVRERYPQYQLQHGPLRRALVGVERGQIARVVRPGGRLEELMRADGDSLTEALEEVLSLVTDASSLRAGDFGVFGSLAHGFHNPRYSDIDLVIYGARQLRELRAALAELYADGALRNEFDGWTAEMPPAHWSFARYPKELYGWYQRRKLIYGAHDSRALGRAVKVEFEPVRKWSEIRNEYGSTRRIEELGRVEAVVEVLSDEEAGFMPSIYPVELREMDRDIDGDLRRVVSYVEEFRLQVEAGEDALVRGNLELVEASDGRFYQIALSYGPGYFDQVLVRRQDALR</sequence>
<organism evidence="2 3">
    <name type="scientific">miscellaneous Crenarchaeota group-15 archaeon DG-45</name>
    <dbReference type="NCBI Taxonomy" id="1685127"/>
    <lineage>
        <taxon>Archaea</taxon>
        <taxon>Candidatus Bathyarchaeota</taxon>
        <taxon>MCG-15</taxon>
    </lineage>
</organism>
<protein>
    <recommendedName>
        <fullName evidence="1">Polymerase nucleotidyl transferase domain-containing protein</fullName>
    </recommendedName>
</protein>
<dbReference type="EMBL" id="LFWZ01000025">
    <property type="protein sequence ID" value="KON30640.1"/>
    <property type="molecule type" value="Genomic_DNA"/>
</dbReference>
<accession>A0A0M0BQJ1</accession>
<dbReference type="SUPFAM" id="SSF81301">
    <property type="entry name" value="Nucleotidyltransferase"/>
    <property type="match status" value="1"/>
</dbReference>
<reference evidence="2 3" key="1">
    <citation type="submission" date="2015-06" db="EMBL/GenBank/DDBJ databases">
        <title>New insights into the roles of widespread benthic archaea in carbon and nitrogen cycling.</title>
        <authorList>
            <person name="Lazar C.S."/>
            <person name="Baker B.J."/>
            <person name="Seitz K.W."/>
            <person name="Hyde A.S."/>
            <person name="Dick G.J."/>
            <person name="Hinrichs K.-U."/>
            <person name="Teske A.P."/>
        </authorList>
    </citation>
    <scope>NUCLEOTIDE SEQUENCE [LARGE SCALE GENOMIC DNA]</scope>
    <source>
        <strain evidence="2">DG-45</strain>
    </source>
</reference>
<dbReference type="InterPro" id="IPR002934">
    <property type="entry name" value="Polymerase_NTP_transf_dom"/>
</dbReference>
<proteinExistence type="predicted"/>
<evidence type="ECO:0000313" key="3">
    <source>
        <dbReference type="Proteomes" id="UP000037210"/>
    </source>
</evidence>
<name>A0A0M0BQJ1_9ARCH</name>
<dbReference type="CDD" id="cd05403">
    <property type="entry name" value="NT_KNTase_like"/>
    <property type="match status" value="1"/>
</dbReference>
<dbReference type="AlphaFoldDB" id="A0A0M0BQJ1"/>
<feature type="domain" description="Polymerase nucleotidyl transferase" evidence="1">
    <location>
        <begin position="136"/>
        <end position="176"/>
    </location>
</feature>
<dbReference type="GO" id="GO:0016779">
    <property type="term" value="F:nucleotidyltransferase activity"/>
    <property type="evidence" value="ECO:0007669"/>
    <property type="project" value="InterPro"/>
</dbReference>
<evidence type="ECO:0000313" key="2">
    <source>
        <dbReference type="EMBL" id="KON30640.1"/>
    </source>
</evidence>
<dbReference type="Pfam" id="PF01909">
    <property type="entry name" value="NTP_transf_2"/>
    <property type="match status" value="1"/>
</dbReference>
<comment type="caution">
    <text evidence="2">The sequence shown here is derived from an EMBL/GenBank/DDBJ whole genome shotgun (WGS) entry which is preliminary data.</text>
</comment>